<dbReference type="InterPro" id="IPR029063">
    <property type="entry name" value="SAM-dependent_MTases_sf"/>
</dbReference>
<gene>
    <name evidence="3" type="ORF">SAMN02745190_01637</name>
</gene>
<dbReference type="InterPro" id="IPR013216">
    <property type="entry name" value="Methyltransf_11"/>
</dbReference>
<keyword evidence="1 3" id="KW-0808">Transferase</keyword>
<evidence type="ECO:0000313" key="3">
    <source>
        <dbReference type="EMBL" id="SHF01054.1"/>
    </source>
</evidence>
<dbReference type="OrthoDB" id="9808140at2"/>
<dbReference type="AlphaFoldDB" id="A0A1M4Y5G8"/>
<dbReference type="SUPFAM" id="SSF53335">
    <property type="entry name" value="S-adenosyl-L-methionine-dependent methyltransferases"/>
    <property type="match status" value="1"/>
</dbReference>
<dbReference type="EMBL" id="FQUG01000006">
    <property type="protein sequence ID" value="SHF01054.1"/>
    <property type="molecule type" value="Genomic_DNA"/>
</dbReference>
<dbReference type="PANTHER" id="PTHR44068:SF11">
    <property type="entry name" value="GERANYL DIPHOSPHATE 2-C-METHYLTRANSFERASE"/>
    <property type="match status" value="1"/>
</dbReference>
<dbReference type="RefSeq" id="WP_072935739.1">
    <property type="nucleotide sequence ID" value="NZ_FQUG01000006.1"/>
</dbReference>
<name>A0A1M4Y5G8_9FIRM</name>
<dbReference type="Gene3D" id="3.40.50.150">
    <property type="entry name" value="Vaccinia Virus protein VP39"/>
    <property type="match status" value="1"/>
</dbReference>
<reference evidence="3 4" key="1">
    <citation type="submission" date="2016-11" db="EMBL/GenBank/DDBJ databases">
        <authorList>
            <person name="Jaros S."/>
            <person name="Januszkiewicz K."/>
            <person name="Wedrychowicz H."/>
        </authorList>
    </citation>
    <scope>NUCLEOTIDE SEQUENCE [LARGE SCALE GENOMIC DNA]</scope>
    <source>
        <strain evidence="3 4">DSM 10502</strain>
    </source>
</reference>
<dbReference type="GO" id="GO:0032259">
    <property type="term" value="P:methylation"/>
    <property type="evidence" value="ECO:0007669"/>
    <property type="project" value="UniProtKB-KW"/>
</dbReference>
<dbReference type="STRING" id="1123243.SAMN02745190_01637"/>
<evidence type="ECO:0000256" key="1">
    <source>
        <dbReference type="ARBA" id="ARBA00022679"/>
    </source>
</evidence>
<keyword evidence="4" id="KW-1185">Reference proteome</keyword>
<proteinExistence type="predicted"/>
<keyword evidence="3" id="KW-0489">Methyltransferase</keyword>
<accession>A0A1M4Y5G8</accession>
<dbReference type="GO" id="GO:0008757">
    <property type="term" value="F:S-adenosylmethionine-dependent methyltransferase activity"/>
    <property type="evidence" value="ECO:0007669"/>
    <property type="project" value="InterPro"/>
</dbReference>
<dbReference type="Pfam" id="PF08241">
    <property type="entry name" value="Methyltransf_11"/>
    <property type="match status" value="1"/>
</dbReference>
<feature type="domain" description="Methyltransferase type 11" evidence="2">
    <location>
        <begin position="49"/>
        <end position="145"/>
    </location>
</feature>
<dbReference type="PANTHER" id="PTHR44068">
    <property type="entry name" value="ZGC:194242"/>
    <property type="match status" value="1"/>
</dbReference>
<dbReference type="Proteomes" id="UP000184404">
    <property type="component" value="Unassembled WGS sequence"/>
</dbReference>
<protein>
    <submittedName>
        <fullName evidence="3">Methyltransferase domain-containing protein</fullName>
    </submittedName>
</protein>
<organism evidence="3 4">
    <name type="scientific">Schwartzia succinivorans DSM 10502</name>
    <dbReference type="NCBI Taxonomy" id="1123243"/>
    <lineage>
        <taxon>Bacteria</taxon>
        <taxon>Bacillati</taxon>
        <taxon>Bacillota</taxon>
        <taxon>Negativicutes</taxon>
        <taxon>Selenomonadales</taxon>
        <taxon>Selenomonadaceae</taxon>
        <taxon>Schwartzia</taxon>
    </lineage>
</organism>
<dbReference type="InterPro" id="IPR050447">
    <property type="entry name" value="Erg6_SMT_methyltransf"/>
</dbReference>
<evidence type="ECO:0000259" key="2">
    <source>
        <dbReference type="Pfam" id="PF08241"/>
    </source>
</evidence>
<evidence type="ECO:0000313" key="4">
    <source>
        <dbReference type="Proteomes" id="UP000184404"/>
    </source>
</evidence>
<sequence length="248" mass="28424">MDIEKMARYWSEDADNYGKIIEDELSSFRVSAWQELLKKQMPKNACEVLDFGCGPGFFSIILADMGYKVTAIDCSEGMLSRARKNAESAGLSDKITFKVMDVSDMDFSDDSFDAVLSRNVTWTLSDPRKVYADVYRVLRPLGRVLLFDANWQLCLYDEALDRENNRRHKECIRIYGADFESDTPISEPFDARELPLSGVKRPYWDVEALRMTGFRNAHAVKDLTATLWDEKEKLLYGETPLFGVFGDK</sequence>
<dbReference type="CDD" id="cd02440">
    <property type="entry name" value="AdoMet_MTases"/>
    <property type="match status" value="1"/>
</dbReference>